<dbReference type="RefSeq" id="WP_259536897.1">
    <property type="nucleotide sequence ID" value="NZ_JANLCJ010000001.1"/>
</dbReference>
<dbReference type="Proteomes" id="UP001165586">
    <property type="component" value="Unassembled WGS sequence"/>
</dbReference>
<keyword evidence="2" id="KW-1185">Reference proteome</keyword>
<name>A0ABT2GWH6_9MICO</name>
<organism evidence="1 2">
    <name type="scientific">Herbiconiux daphne</name>
    <dbReference type="NCBI Taxonomy" id="2970914"/>
    <lineage>
        <taxon>Bacteria</taxon>
        <taxon>Bacillati</taxon>
        <taxon>Actinomycetota</taxon>
        <taxon>Actinomycetes</taxon>
        <taxon>Micrococcales</taxon>
        <taxon>Microbacteriaceae</taxon>
        <taxon>Herbiconiux</taxon>
    </lineage>
</organism>
<dbReference type="SUPFAM" id="SSF55920">
    <property type="entry name" value="Creatinase/aminopeptidase"/>
    <property type="match status" value="1"/>
</dbReference>
<dbReference type="InterPro" id="IPR029149">
    <property type="entry name" value="Creatin/AminoP/Spt16_N"/>
</dbReference>
<sequence>MSIAPVHPRASEFELAPVELPHYELPVEQPVVPAATYEARVAAALAAATATGLDALVVYGDREHFANIAYLTGFDPRWEEMLLVLVPGRTPMLLAGNESMGYADAMAIEADVIRFAKFSLVGQPDPEQLDLADAFRLAGLSADSTPRIGTAGWKFWDAPGFEHWIELPSFIVDELRSAGFTLTNANALFTGHGTGLRLINDVDQIAQFEFAACHSSESLRRMITGVEPGMTELQASVLYGATMLPFSYHPTLLSGERAAYGVASPSSRVLAVGDAMSAGFGHWGSNSARGGFLVSSASQLPPDAADYVPALVAPYFAAATAWYETMRIGVTAGEIHATVHGVLDDPFYGVYLNPGHHIHLDEWPSSPVSAGSPVVFTSGMALQLDIIPATGTVYGSSNIEDGIVLADAALRESLAARYPDAWARIQRRRAFMASVGITLDESVLPLSNIAGWLPPFWLAPDLAMRRA</sequence>
<dbReference type="InterPro" id="IPR036005">
    <property type="entry name" value="Creatinase/aminopeptidase-like"/>
</dbReference>
<accession>A0ABT2GWH6</accession>
<dbReference type="Gene3D" id="3.90.230.10">
    <property type="entry name" value="Creatinase/methionine aminopeptidase superfamily"/>
    <property type="match status" value="1"/>
</dbReference>
<protein>
    <submittedName>
        <fullName evidence="1">M24 family metallopeptidase</fullName>
    </submittedName>
</protein>
<comment type="caution">
    <text evidence="1">The sequence shown here is derived from an EMBL/GenBank/DDBJ whole genome shotgun (WGS) entry which is preliminary data.</text>
</comment>
<gene>
    <name evidence="1" type="ORF">N1032_00985</name>
</gene>
<reference evidence="1" key="1">
    <citation type="submission" date="2022-08" db="EMBL/GenBank/DDBJ databases">
        <authorList>
            <person name="Deng Y."/>
            <person name="Han X.-F."/>
            <person name="Zhang Y.-Q."/>
        </authorList>
    </citation>
    <scope>NUCLEOTIDE SEQUENCE</scope>
    <source>
        <strain evidence="1">CPCC 203386</strain>
    </source>
</reference>
<evidence type="ECO:0000313" key="2">
    <source>
        <dbReference type="Proteomes" id="UP001165586"/>
    </source>
</evidence>
<dbReference type="Gene3D" id="3.40.350.10">
    <property type="entry name" value="Creatinase/prolidase N-terminal domain"/>
    <property type="match status" value="1"/>
</dbReference>
<dbReference type="EMBL" id="JANLCJ010000001">
    <property type="protein sequence ID" value="MCS5732319.1"/>
    <property type="molecule type" value="Genomic_DNA"/>
</dbReference>
<proteinExistence type="predicted"/>
<evidence type="ECO:0000313" key="1">
    <source>
        <dbReference type="EMBL" id="MCS5732319.1"/>
    </source>
</evidence>
<dbReference type="SUPFAM" id="SSF53092">
    <property type="entry name" value="Creatinase/prolidase N-terminal domain"/>
    <property type="match status" value="1"/>
</dbReference>